<accession>A0A6S7HJJ1</accession>
<evidence type="ECO:0000256" key="7">
    <source>
        <dbReference type="ARBA" id="ARBA00023237"/>
    </source>
</evidence>
<name>A0A6S7HJJ1_PARCT</name>
<evidence type="ECO:0000256" key="2">
    <source>
        <dbReference type="ARBA" id="ARBA00004442"/>
    </source>
</evidence>
<dbReference type="NCBIfam" id="TIGR01376">
    <property type="entry name" value="POMP_repeat"/>
    <property type="match status" value="1"/>
</dbReference>
<dbReference type="PANTHER" id="PTHR11319">
    <property type="entry name" value="G PROTEIN-COUPLED RECEPTOR-RELATED"/>
    <property type="match status" value="1"/>
</dbReference>
<dbReference type="InterPro" id="IPR011050">
    <property type="entry name" value="Pectin_lyase_fold/virulence"/>
</dbReference>
<organism evidence="8 9">
    <name type="scientific">Paramuricea clavata</name>
    <name type="common">Red gorgonian</name>
    <name type="synonym">Violescent sea-whip</name>
    <dbReference type="NCBI Taxonomy" id="317549"/>
    <lineage>
        <taxon>Eukaryota</taxon>
        <taxon>Metazoa</taxon>
        <taxon>Cnidaria</taxon>
        <taxon>Anthozoa</taxon>
        <taxon>Octocorallia</taxon>
        <taxon>Malacalcyonacea</taxon>
        <taxon>Plexauridae</taxon>
        <taxon>Paramuricea</taxon>
    </lineage>
</organism>
<proteinExistence type="predicted"/>
<dbReference type="OrthoDB" id="5987961at2759"/>
<evidence type="ECO:0000313" key="8">
    <source>
        <dbReference type="EMBL" id="CAB4004856.1"/>
    </source>
</evidence>
<dbReference type="Proteomes" id="UP001152795">
    <property type="component" value="Unassembled WGS sequence"/>
</dbReference>
<evidence type="ECO:0000256" key="4">
    <source>
        <dbReference type="ARBA" id="ARBA00022525"/>
    </source>
</evidence>
<dbReference type="PANTHER" id="PTHR11319:SF35">
    <property type="entry name" value="OUTER MEMBRANE PROTEIN PMPC-RELATED"/>
    <property type="match status" value="1"/>
</dbReference>
<dbReference type="InterPro" id="IPR003368">
    <property type="entry name" value="POMP_repeat"/>
</dbReference>
<evidence type="ECO:0000256" key="1">
    <source>
        <dbReference type="ARBA" id="ARBA00004196"/>
    </source>
</evidence>
<dbReference type="GO" id="GO:0005576">
    <property type="term" value="C:extracellular region"/>
    <property type="evidence" value="ECO:0007669"/>
    <property type="project" value="UniProtKB-SubCell"/>
</dbReference>
<reference evidence="8" key="1">
    <citation type="submission" date="2020-04" db="EMBL/GenBank/DDBJ databases">
        <authorList>
            <person name="Alioto T."/>
            <person name="Alioto T."/>
            <person name="Gomez Garrido J."/>
        </authorList>
    </citation>
    <scope>NUCLEOTIDE SEQUENCE</scope>
    <source>
        <strain evidence="8">A484AB</strain>
    </source>
</reference>
<evidence type="ECO:0000256" key="3">
    <source>
        <dbReference type="ARBA" id="ARBA00004613"/>
    </source>
</evidence>
<gene>
    <name evidence="8" type="ORF">PACLA_8A047202</name>
</gene>
<comment type="subcellular location">
    <subcellularLocation>
        <location evidence="1">Cell envelope</location>
    </subcellularLocation>
    <subcellularLocation>
        <location evidence="2">Cell outer membrane</location>
    </subcellularLocation>
    <subcellularLocation>
        <location evidence="3">Secreted</location>
    </subcellularLocation>
</comment>
<evidence type="ECO:0000256" key="6">
    <source>
        <dbReference type="ARBA" id="ARBA00023136"/>
    </source>
</evidence>
<evidence type="ECO:0000313" key="9">
    <source>
        <dbReference type="Proteomes" id="UP001152795"/>
    </source>
</evidence>
<protein>
    <submittedName>
        <fullName evidence="8">Uncharacterized protein</fullName>
    </submittedName>
</protein>
<keyword evidence="9" id="KW-1185">Reference proteome</keyword>
<keyword evidence="5" id="KW-0732">Signal</keyword>
<keyword evidence="7" id="KW-0998">Cell outer membrane</keyword>
<keyword evidence="4" id="KW-0964">Secreted</keyword>
<evidence type="ECO:0000256" key="5">
    <source>
        <dbReference type="ARBA" id="ARBA00022729"/>
    </source>
</evidence>
<comment type="caution">
    <text evidence="8">The sequence shown here is derived from an EMBL/GenBank/DDBJ whole genome shotgun (WGS) entry which is preliminary data.</text>
</comment>
<sequence>MNALILSVILHLSLNVTLVTSDAFVSLLSGEDTTSCGTQASPCRTISYAINLVSAGSIIYLDGIGTSWQRAYTCQPLRKEHEGIYVAKNISFVSTGSRAHIACSYGNFWMVDGSGRKGGIQVNFKGLAIRNSSFDFVDTSVNIKDCTFRETKLPALNFSIVELDWFELTLDNVLFQQNVGCMVVKSNKTRKGNIVVNIKDSVFESNGDINIATSLSSILWLNSYNDDINMEMKNVSFEKNSFFENGMIFVHNEHGTTNISLVKVLLFENGYYNLRTPKNLLFFEGYNMAVRIEFCRAISSVCRLLKLAGQSVQMNVFNTEVKHFINFHPGGGVFDIDASHKCNISLISSSFRNGRNRRSKYGGVVSVRAPILTTITIQNSTIQHISTKNNMVYGWSQGGAIFITFVRKVYSNNIVSLNILNSSFLDNLSQNGGAIAVIGKVSITVINSIFMRNKARDHGGSFYLKLNSNSTVNLQNVSFVQNSAGKYGGSIYFSPSFEMASVVATFKDVNFTRNEAGTAGGAISVGLWSNLGITFKKVRFVENTARYSGSAIALSQSLTSEAIGHLVLQKCVFTGNYGYYSAICAQGRYNISCQNSTFSSNYADYLSGGLSLQLKNSIMRISNSIFVNNTSWYNSGGAIGIYANNNTNTIITDSIFIKNTAFNGTGGAISILGPTDEIKKKRCYDAFHPRSWNYLNSVEFHRTRFQGNIAKTGNALHITNGLVTLRDCLIIDNFGFPLGSQIVTYGSAKVKIYNSVFRETIDKMSVYGNEFVFSSFFGIYSNGPLEVYNSTVDQAIPSNEHLITVSKMGRLEFDNSSVITCPLGYRLIKSDYSYMRNDLDGCTVSVTVIRIFCQQCNSTFYSLQIGQSKGLNIDKDFVCTPCPYGAECFPSIKSKDNFWGYKSGSHPPTLMFTRCPVDYCKSPKPDTDTYNACVGKRTGMMCGTCSRGYTETLLSTHCTLTKDCKHGRFWLAFLAFVCLTAFLLIFKPPVITFLVKQVLWFKKLSCRRSANHQYDEVIQALSSEEVRRENGQYSHFVEIIFYFYQISQLFLSPLSSEEYSKTKVIPSLLGFFNFQFSISENTCPFEGMMPHTKKLFKIVPILATMTVIYIIYGLHYLCSRVRRTLTPSIAPYLAASVRTLFLSYTVLATVSIQLIRCVSINGEVRWFYNGNVACYEWWQYAAFAFNAIFVIPFIFILAWAAFKLYHEAITLRQLLIGFILPLPSLLFWLFSKTFSSGISNVEPEEKLNVLKKMLLTPFREPGALYWKSIMIARRFVLVVLFCVITETSYKLFWMTLTCLLALFHHLRVKPFKHNWANNLESISLLCLVVLGIINLYESVLVEAEVLAPTDSFKVIQWLEIIILGLFPSSICLLFSFAIISLFARLLHVCYGSLFGCLSRRPSRDRTRLLDVCENISYE</sequence>
<dbReference type="EMBL" id="CACRXK020005024">
    <property type="protein sequence ID" value="CAB4004856.1"/>
    <property type="molecule type" value="Genomic_DNA"/>
</dbReference>
<dbReference type="InterPro" id="IPR012334">
    <property type="entry name" value="Pectin_lyas_fold"/>
</dbReference>
<dbReference type="SUPFAM" id="SSF51126">
    <property type="entry name" value="Pectin lyase-like"/>
    <property type="match status" value="2"/>
</dbReference>
<keyword evidence="6" id="KW-0472">Membrane</keyword>
<dbReference type="Gene3D" id="2.160.20.10">
    <property type="entry name" value="Single-stranded right-handed beta-helix, Pectin lyase-like"/>
    <property type="match status" value="2"/>
</dbReference>